<accession>A0A1E2VD66</accession>
<protein>
    <submittedName>
        <fullName evidence="3">Universal stress protein UspA</fullName>
    </submittedName>
</protein>
<dbReference type="RefSeq" id="WP_068999888.1">
    <property type="nucleotide sequence ID" value="NZ_MDTQ01000001.1"/>
</dbReference>
<dbReference type="AlphaFoldDB" id="A0A1E2VD66"/>
<dbReference type="PANTHER" id="PTHR46268">
    <property type="entry name" value="STRESS RESPONSE PROTEIN NHAX"/>
    <property type="match status" value="1"/>
</dbReference>
<gene>
    <name evidence="3" type="ORF">BFW38_16575</name>
</gene>
<dbReference type="InterPro" id="IPR006015">
    <property type="entry name" value="Universal_stress_UspA"/>
</dbReference>
<reference evidence="3 4" key="1">
    <citation type="submission" date="2016-08" db="EMBL/GenBank/DDBJ databases">
        <authorList>
            <person name="Seilhamer J.J."/>
        </authorList>
    </citation>
    <scope>NUCLEOTIDE SEQUENCE [LARGE SCALE GENOMIC DNA]</scope>
    <source>
        <strain evidence="3 4">PH27A</strain>
    </source>
</reference>
<evidence type="ECO:0000256" key="1">
    <source>
        <dbReference type="ARBA" id="ARBA00008791"/>
    </source>
</evidence>
<sequence>MFKKILVPVDGSKLSIEALDKAVELQQLTHAELILLYVYKHHSLFEASLSMVRPEDVQIPDQSLREYAREIVTQAKDHAKAMGSEQVRGFVKSGRPSSTITKFAQKQEIDLIVMGSRGTTGDVDGMFLGSVSQRVASRAKCPVLVV</sequence>
<dbReference type="Gene3D" id="3.40.50.620">
    <property type="entry name" value="HUPs"/>
    <property type="match status" value="1"/>
</dbReference>
<dbReference type="SUPFAM" id="SSF52402">
    <property type="entry name" value="Adenine nucleotide alpha hydrolases-like"/>
    <property type="match status" value="1"/>
</dbReference>
<dbReference type="OrthoDB" id="9792500at2"/>
<dbReference type="Proteomes" id="UP000094291">
    <property type="component" value="Unassembled WGS sequence"/>
</dbReference>
<comment type="similarity">
    <text evidence="1">Belongs to the universal stress protein A family.</text>
</comment>
<evidence type="ECO:0000313" key="4">
    <source>
        <dbReference type="Proteomes" id="UP000094291"/>
    </source>
</evidence>
<dbReference type="InterPro" id="IPR006016">
    <property type="entry name" value="UspA"/>
</dbReference>
<evidence type="ECO:0000313" key="3">
    <source>
        <dbReference type="EMBL" id="ODC04904.1"/>
    </source>
</evidence>
<dbReference type="Pfam" id="PF00582">
    <property type="entry name" value="Usp"/>
    <property type="match status" value="1"/>
</dbReference>
<feature type="domain" description="UspA" evidence="2">
    <location>
        <begin position="1"/>
        <end position="146"/>
    </location>
</feature>
<keyword evidence="4" id="KW-1185">Reference proteome</keyword>
<dbReference type="InterPro" id="IPR014729">
    <property type="entry name" value="Rossmann-like_a/b/a_fold"/>
</dbReference>
<evidence type="ECO:0000259" key="2">
    <source>
        <dbReference type="Pfam" id="PF00582"/>
    </source>
</evidence>
<comment type="caution">
    <text evidence="3">The sequence shown here is derived from an EMBL/GenBank/DDBJ whole genome shotgun (WGS) entry which is preliminary data.</text>
</comment>
<proteinExistence type="inferred from homology"/>
<dbReference type="PRINTS" id="PR01438">
    <property type="entry name" value="UNVRSLSTRESS"/>
</dbReference>
<dbReference type="PANTHER" id="PTHR46268:SF6">
    <property type="entry name" value="UNIVERSAL STRESS PROTEIN UP12"/>
    <property type="match status" value="1"/>
</dbReference>
<dbReference type="CDD" id="cd00293">
    <property type="entry name" value="USP-like"/>
    <property type="match status" value="1"/>
</dbReference>
<name>A0A1E2VD66_9GAMM</name>
<organism evidence="3 4">
    <name type="scientific">Terasakiispira papahanaumokuakeensis</name>
    <dbReference type="NCBI Taxonomy" id="197479"/>
    <lineage>
        <taxon>Bacteria</taxon>
        <taxon>Pseudomonadati</taxon>
        <taxon>Pseudomonadota</taxon>
        <taxon>Gammaproteobacteria</taxon>
        <taxon>Oceanospirillales</taxon>
        <taxon>Terasakiispira</taxon>
    </lineage>
</organism>
<dbReference type="EMBL" id="MDTQ01000001">
    <property type="protein sequence ID" value="ODC04904.1"/>
    <property type="molecule type" value="Genomic_DNA"/>
</dbReference>
<dbReference type="STRING" id="197479.BFW38_16575"/>